<dbReference type="PANTHER" id="PTHR24193">
    <property type="entry name" value="ANKYRIN REPEAT PROTEIN"/>
    <property type="match status" value="1"/>
</dbReference>
<keyword evidence="1" id="KW-0677">Repeat</keyword>
<dbReference type="GO" id="GO:0005634">
    <property type="term" value="C:nucleus"/>
    <property type="evidence" value="ECO:0007669"/>
    <property type="project" value="TreeGrafter"/>
</dbReference>
<dbReference type="PROSITE" id="PS50088">
    <property type="entry name" value="ANK_REPEAT"/>
    <property type="match status" value="2"/>
</dbReference>
<gene>
    <name evidence="5" type="ORF">ASPGLDRAFT_864600</name>
</gene>
<feature type="repeat" description="ANK" evidence="3">
    <location>
        <begin position="251"/>
        <end position="283"/>
    </location>
</feature>
<evidence type="ECO:0000313" key="6">
    <source>
        <dbReference type="Proteomes" id="UP000184300"/>
    </source>
</evidence>
<dbReference type="GO" id="GO:0000976">
    <property type="term" value="F:transcription cis-regulatory region binding"/>
    <property type="evidence" value="ECO:0007669"/>
    <property type="project" value="TreeGrafter"/>
</dbReference>
<feature type="domain" description="Azaphilone pigments biosynthesis cluster protein L N-terminal" evidence="4">
    <location>
        <begin position="2"/>
        <end position="165"/>
    </location>
</feature>
<dbReference type="Pfam" id="PF17111">
    <property type="entry name" value="PigL_N"/>
    <property type="match status" value="1"/>
</dbReference>
<reference evidence="6" key="1">
    <citation type="journal article" date="2017" name="Genome Biol.">
        <title>Comparative genomics reveals high biological diversity and specific adaptations in the industrially and medically important fungal genus Aspergillus.</title>
        <authorList>
            <person name="de Vries R.P."/>
            <person name="Riley R."/>
            <person name="Wiebenga A."/>
            <person name="Aguilar-Osorio G."/>
            <person name="Amillis S."/>
            <person name="Uchima C.A."/>
            <person name="Anderluh G."/>
            <person name="Asadollahi M."/>
            <person name="Askin M."/>
            <person name="Barry K."/>
            <person name="Battaglia E."/>
            <person name="Bayram O."/>
            <person name="Benocci T."/>
            <person name="Braus-Stromeyer S.A."/>
            <person name="Caldana C."/>
            <person name="Canovas D."/>
            <person name="Cerqueira G.C."/>
            <person name="Chen F."/>
            <person name="Chen W."/>
            <person name="Choi C."/>
            <person name="Clum A."/>
            <person name="Dos Santos R.A."/>
            <person name="Damasio A.R."/>
            <person name="Diallinas G."/>
            <person name="Emri T."/>
            <person name="Fekete E."/>
            <person name="Flipphi M."/>
            <person name="Freyberg S."/>
            <person name="Gallo A."/>
            <person name="Gournas C."/>
            <person name="Habgood R."/>
            <person name="Hainaut M."/>
            <person name="Harispe M.L."/>
            <person name="Henrissat B."/>
            <person name="Hilden K.S."/>
            <person name="Hope R."/>
            <person name="Hossain A."/>
            <person name="Karabika E."/>
            <person name="Karaffa L."/>
            <person name="Karanyi Z."/>
            <person name="Krasevec N."/>
            <person name="Kuo A."/>
            <person name="Kusch H."/>
            <person name="LaButti K."/>
            <person name="Lagendijk E.L."/>
            <person name="Lapidus A."/>
            <person name="Levasseur A."/>
            <person name="Lindquist E."/>
            <person name="Lipzen A."/>
            <person name="Logrieco A.F."/>
            <person name="MacCabe A."/>
            <person name="Maekelae M.R."/>
            <person name="Malavazi I."/>
            <person name="Melin P."/>
            <person name="Meyer V."/>
            <person name="Mielnichuk N."/>
            <person name="Miskei M."/>
            <person name="Molnar A.P."/>
            <person name="Mule G."/>
            <person name="Ngan C.Y."/>
            <person name="Orejas M."/>
            <person name="Orosz E."/>
            <person name="Ouedraogo J.P."/>
            <person name="Overkamp K.M."/>
            <person name="Park H.-S."/>
            <person name="Perrone G."/>
            <person name="Piumi F."/>
            <person name="Punt P.J."/>
            <person name="Ram A.F."/>
            <person name="Ramon A."/>
            <person name="Rauscher S."/>
            <person name="Record E."/>
            <person name="Riano-Pachon D.M."/>
            <person name="Robert V."/>
            <person name="Roehrig J."/>
            <person name="Ruller R."/>
            <person name="Salamov A."/>
            <person name="Salih N.S."/>
            <person name="Samson R.A."/>
            <person name="Sandor E."/>
            <person name="Sanguinetti M."/>
            <person name="Schuetze T."/>
            <person name="Sepcic K."/>
            <person name="Shelest E."/>
            <person name="Sherlock G."/>
            <person name="Sophianopoulou V."/>
            <person name="Squina F.M."/>
            <person name="Sun H."/>
            <person name="Susca A."/>
            <person name="Todd R.B."/>
            <person name="Tsang A."/>
            <person name="Unkles S.E."/>
            <person name="van de Wiele N."/>
            <person name="van Rossen-Uffink D."/>
            <person name="Oliveira J.V."/>
            <person name="Vesth T.C."/>
            <person name="Visser J."/>
            <person name="Yu J.-H."/>
            <person name="Zhou M."/>
            <person name="Andersen M.R."/>
            <person name="Archer D.B."/>
            <person name="Baker S.E."/>
            <person name="Benoit I."/>
            <person name="Brakhage A.A."/>
            <person name="Braus G.H."/>
            <person name="Fischer R."/>
            <person name="Frisvad J.C."/>
            <person name="Goldman G.H."/>
            <person name="Houbraken J."/>
            <person name="Oakley B."/>
            <person name="Pocsi I."/>
            <person name="Scazzocchio C."/>
            <person name="Seiboth B."/>
            <person name="vanKuyk P.A."/>
            <person name="Wortman J."/>
            <person name="Dyer P.S."/>
            <person name="Grigoriev I.V."/>
        </authorList>
    </citation>
    <scope>NUCLEOTIDE SEQUENCE [LARGE SCALE GENOMIC DNA]</scope>
    <source>
        <strain evidence="6">CBS 516.65</strain>
    </source>
</reference>
<dbReference type="RefSeq" id="XP_022397039.1">
    <property type="nucleotide sequence ID" value="XM_022550387.1"/>
</dbReference>
<evidence type="ECO:0000256" key="1">
    <source>
        <dbReference type="ARBA" id="ARBA00022737"/>
    </source>
</evidence>
<dbReference type="PANTHER" id="PTHR24193:SF121">
    <property type="entry name" value="ADA2A-CONTAINING COMPLEX COMPONENT 3, ISOFORM D"/>
    <property type="match status" value="1"/>
</dbReference>
<name>A0A1L9V8V8_ASPGL</name>
<evidence type="ECO:0000256" key="2">
    <source>
        <dbReference type="ARBA" id="ARBA00023043"/>
    </source>
</evidence>
<keyword evidence="2 3" id="KW-0040">ANK repeat</keyword>
<dbReference type="InterPro" id="IPR002110">
    <property type="entry name" value="Ankyrin_rpt"/>
</dbReference>
<dbReference type="Proteomes" id="UP000184300">
    <property type="component" value="Unassembled WGS sequence"/>
</dbReference>
<dbReference type="GeneID" id="34466647"/>
<dbReference type="InterPro" id="IPR031348">
    <property type="entry name" value="PigL_N"/>
</dbReference>
<protein>
    <recommendedName>
        <fullName evidence="4">Azaphilone pigments biosynthesis cluster protein L N-terminal domain-containing protein</fullName>
    </recommendedName>
</protein>
<dbReference type="SUPFAM" id="SSF48403">
    <property type="entry name" value="Ankyrin repeat"/>
    <property type="match status" value="1"/>
</dbReference>
<proteinExistence type="predicted"/>
<dbReference type="OrthoDB" id="1577640at2759"/>
<accession>A0A1L9V8V8</accession>
<dbReference type="PRINTS" id="PR01415">
    <property type="entry name" value="ANKYRIN"/>
</dbReference>
<keyword evidence="6" id="KW-1185">Reference proteome</keyword>
<dbReference type="Gene3D" id="1.25.40.20">
    <property type="entry name" value="Ankyrin repeat-containing domain"/>
    <property type="match status" value="1"/>
</dbReference>
<dbReference type="EMBL" id="KV878911">
    <property type="protein sequence ID" value="OJJ80341.1"/>
    <property type="molecule type" value="Genomic_DNA"/>
</dbReference>
<dbReference type="Pfam" id="PF12796">
    <property type="entry name" value="Ank_2"/>
    <property type="match status" value="1"/>
</dbReference>
<sequence length="345" mass="38162">MMEAVGTAAGILQLAGTATKTSLQVYEFISTIKNAPREIESLSHDIMNFHTLVSNLTDALGSPEIRSMVYMDKQLSNAMRDLLVPMAKCQLTCDQVQSTLSLHLQLEESADDGARSNGQKAKAHIWVRDWLWPFRRKEVLALMTDLDRTRSMFSDAMAGLTLKSTATAITTEPTKEIYTKRTFNDDAGSAILDFASVDESLAPTLVEEEGEKSSNPKYTEDLIKAVYFGSATLVDMMLQQNVDVNTRDHRDGRTALSYAAELGNVEIAELLLKRGAAVNIRQYSLSKRVVGHGINDQPWMVSGRMPIHWAAVNRHSAVVELLLQYGANPNARNTPGRLVLQDACM</sequence>
<organism evidence="5 6">
    <name type="scientific">Aspergillus glaucus CBS 516.65</name>
    <dbReference type="NCBI Taxonomy" id="1160497"/>
    <lineage>
        <taxon>Eukaryota</taxon>
        <taxon>Fungi</taxon>
        <taxon>Dikarya</taxon>
        <taxon>Ascomycota</taxon>
        <taxon>Pezizomycotina</taxon>
        <taxon>Eurotiomycetes</taxon>
        <taxon>Eurotiomycetidae</taxon>
        <taxon>Eurotiales</taxon>
        <taxon>Aspergillaceae</taxon>
        <taxon>Aspergillus</taxon>
        <taxon>Aspergillus subgen. Aspergillus</taxon>
    </lineage>
</organism>
<dbReference type="PROSITE" id="PS50297">
    <property type="entry name" value="ANK_REP_REGION"/>
    <property type="match status" value="2"/>
</dbReference>
<evidence type="ECO:0000313" key="5">
    <source>
        <dbReference type="EMBL" id="OJJ80341.1"/>
    </source>
</evidence>
<feature type="repeat" description="ANK" evidence="3">
    <location>
        <begin position="302"/>
        <end position="334"/>
    </location>
</feature>
<evidence type="ECO:0000259" key="4">
    <source>
        <dbReference type="Pfam" id="PF17111"/>
    </source>
</evidence>
<dbReference type="InterPro" id="IPR036770">
    <property type="entry name" value="Ankyrin_rpt-contain_sf"/>
</dbReference>
<evidence type="ECO:0000256" key="3">
    <source>
        <dbReference type="PROSITE-ProRule" id="PRU00023"/>
    </source>
</evidence>
<dbReference type="AlphaFoldDB" id="A0A1L9V8V8"/>
<dbReference type="VEuPathDB" id="FungiDB:ASPGLDRAFT_864600"/>
<dbReference type="SMART" id="SM00248">
    <property type="entry name" value="ANK"/>
    <property type="match status" value="3"/>
</dbReference>
<dbReference type="InterPro" id="IPR050663">
    <property type="entry name" value="Ankyrin-SOCS_Box"/>
</dbReference>
<dbReference type="GO" id="GO:0045944">
    <property type="term" value="P:positive regulation of transcription by RNA polymerase II"/>
    <property type="evidence" value="ECO:0007669"/>
    <property type="project" value="TreeGrafter"/>
</dbReference>
<dbReference type="STRING" id="1160497.A0A1L9V8V8"/>